<organism evidence="3 4">
    <name type="scientific">Bdellovibrio bacteriovorus</name>
    <dbReference type="NCBI Taxonomy" id="959"/>
    <lineage>
        <taxon>Bacteria</taxon>
        <taxon>Pseudomonadati</taxon>
        <taxon>Bdellovibrionota</taxon>
        <taxon>Bdellovibrionia</taxon>
        <taxon>Bdellovibrionales</taxon>
        <taxon>Pseudobdellovibrionaceae</taxon>
        <taxon>Bdellovibrio</taxon>
    </lineage>
</organism>
<protein>
    <recommendedName>
        <fullName evidence="2">Teneurin-like YD-shell domain-containing protein</fullName>
    </recommendedName>
</protein>
<comment type="caution">
    <text evidence="3">The sequence shown here is derived from an EMBL/GenBank/DDBJ whole genome shotgun (WGS) entry which is preliminary data.</text>
</comment>
<sequence length="1428" mass="156398">MTNGAVSVANCSPQSIYCNPHTESTCAGIGSSRGAYDASFTIVQPNVNAVRFMIAQATPTCYDANYVGAHYEVHITANLDVAPGQSYNCISNEDAYYGSNYIIIGYSVPNNFKGNLVPIQIECDVPIKQIWTSDYSNGIANKPFYQSFEIFWGPVSPIPTTSVGLGKVANELRENNTMTCGSIVHVDNQIVGESIPLAGIDKFKLNYFSHYNKRPGDYKLKLPLTGASAASDTNAFDVTVTSADGSYSSNLNIPNQSNLVFSFDWDGKNKSNIVEIGPRKFTVTAKQYLSSSAVPFVKTQDIALGSFNAQKIGLNGFVPSIYQFYSDAAKTLFSGDGQIRKVQGKVVSGMTGVAHSVAETDGSLVYYFDSMGRIVFTKLGLTGATVFTFNYDAQGNLISIVEPFNLTTQFKRLNNKLDYIVAPRGFQDVSPKGWDIGAFATRFNYDGNDKLSSTYVLHNGGTQSGYGFTFNGQNLLATFADSRGLLNTFTYDTNGNLIKDAKPSGFFFDLIKTVNSPTNYEVARITGMNRSTLYKIEDLASGMTKQTVTTPNGISSVRSFNNSQEIFESSGSILTTDFLPDPRFPESRYPAGKVLELPNGIDISSTSTQSVTLGNVNDPYSISAMTVTDTLGSLTKTTTYNPTTKTFTTVSPGRPTTEIKIDAYQRVVSEKIGNLLPTTYTYSNDLMTGIWQGQRGYTFTYNIWGELETVSDSEYSNIYTLGYDIYGRLSAMLDNNGLQVRFAYDSAGNNTKVSIGDYSATDRIHDFSFDINDLINSYSTPYVGVNGTFLRNTTSYVYNADKQLTQIQKPSGRTVTYSYGLLTGVLTKVTTSAGEYIYSHNANGLVSSIITPAGLSTEISYTGNVPVQFTYKDQVGNLIGAYSYVLAPLNGLTQQDQVVVGGATSQLTYGYDSGLRLSSIGGATLTYDSNGQSSGSIVDNVTEEIAHNSYGDVSQILVKHNGVTIYKESFDIELTRGLIVGKLQNLDGVQDTEIYQYDTNRRLKRSSNTTDTVPSVTKINTYEYDLFGNGIVVNNARLTATINNKDIIYSYSNDERLDYMTIDDTLNNKTYSAQFTYKRDGELETRTDYNVTSWPYVLLGTTEYFYDDFGNLTKVILANGNIIEYEIDSFNRRTGKRINGVLQKRWIYQDQFRIAAELDASGNLVKRFVYGLKANVPEYMIMGTTKYKIVTNRQGSLRAVVNAVDGTFLQKMDHDEFGNVRLDTNPGLVPFGFAGGLYDADTKFVRFGARDFDPETGRWTNKDPIRFKGGDSNLYGYTLQDPVNFVDPSGLRTDVHCRPVSGFSAASHCYLVITPESGSSLGSKPITLSVFAEGGMGFLPGATGVKSVNDPRDSFTNYSANVSQGICGRSADDFDKEIFNQFSILTPGTYSNNPFGSGINNSNTFVYRVIRAAGGVVPSNIPAKAVGF</sequence>
<evidence type="ECO:0000259" key="2">
    <source>
        <dbReference type="Pfam" id="PF25023"/>
    </source>
</evidence>
<dbReference type="InterPro" id="IPR022385">
    <property type="entry name" value="Rhs_assc_core"/>
</dbReference>
<name>A0A150WVE5_BDEBC</name>
<evidence type="ECO:0000313" key="3">
    <source>
        <dbReference type="EMBL" id="KYG70336.1"/>
    </source>
</evidence>
<evidence type="ECO:0000313" key="4">
    <source>
        <dbReference type="Proteomes" id="UP000075391"/>
    </source>
</evidence>
<reference evidence="3 4" key="1">
    <citation type="submission" date="2016-03" db="EMBL/GenBank/DDBJ databases">
        <authorList>
            <person name="Ploux O."/>
        </authorList>
    </citation>
    <scope>NUCLEOTIDE SEQUENCE [LARGE SCALE GENOMIC DNA]</scope>
    <source>
        <strain evidence="3 4">BER2</strain>
    </source>
</reference>
<feature type="domain" description="Teneurin-like YD-shell" evidence="2">
    <location>
        <begin position="357"/>
        <end position="1263"/>
    </location>
</feature>
<dbReference type="Proteomes" id="UP000075391">
    <property type="component" value="Unassembled WGS sequence"/>
</dbReference>
<dbReference type="InterPro" id="IPR056823">
    <property type="entry name" value="TEN-like_YD-shell"/>
</dbReference>
<gene>
    <name evidence="3" type="ORF">AZI85_14465</name>
</gene>
<accession>A0A150WVE5</accession>
<dbReference type="EMBL" id="LUKF01000002">
    <property type="protein sequence ID" value="KYG70336.1"/>
    <property type="molecule type" value="Genomic_DNA"/>
</dbReference>
<dbReference type="NCBIfam" id="TIGR01643">
    <property type="entry name" value="YD_repeat_2x"/>
    <property type="match status" value="1"/>
</dbReference>
<dbReference type="InterPro" id="IPR006530">
    <property type="entry name" value="YD"/>
</dbReference>
<dbReference type="Pfam" id="PF25023">
    <property type="entry name" value="TEN_YD-shell"/>
    <property type="match status" value="1"/>
</dbReference>
<evidence type="ECO:0000256" key="1">
    <source>
        <dbReference type="ARBA" id="ARBA00022737"/>
    </source>
</evidence>
<proteinExistence type="predicted"/>
<dbReference type="Gene3D" id="2.180.10.10">
    <property type="entry name" value="RHS repeat-associated core"/>
    <property type="match status" value="2"/>
</dbReference>
<dbReference type="NCBIfam" id="TIGR03696">
    <property type="entry name" value="Rhs_assc_core"/>
    <property type="match status" value="1"/>
</dbReference>
<dbReference type="InterPro" id="IPR050708">
    <property type="entry name" value="T6SS_VgrG/RHS"/>
</dbReference>
<dbReference type="PANTHER" id="PTHR32305">
    <property type="match status" value="1"/>
</dbReference>
<keyword evidence="1" id="KW-0677">Repeat</keyword>
<dbReference type="PANTHER" id="PTHR32305:SF15">
    <property type="entry name" value="PROTEIN RHSA-RELATED"/>
    <property type="match status" value="1"/>
</dbReference>